<evidence type="ECO:0000313" key="2">
    <source>
        <dbReference type="EMBL" id="TSC96788.1"/>
    </source>
</evidence>
<evidence type="ECO:0000256" key="1">
    <source>
        <dbReference type="SAM" id="MobiDB-lite"/>
    </source>
</evidence>
<name>A0A554LV94_9BACT</name>
<reference evidence="2 3" key="1">
    <citation type="submission" date="2017-07" db="EMBL/GenBank/DDBJ databases">
        <title>Mechanisms for carbon and nitrogen cycling indicate functional differentiation within the Candidate Phyla Radiation.</title>
        <authorList>
            <person name="Danczak R.E."/>
            <person name="Johnston M.D."/>
            <person name="Kenah C."/>
            <person name="Slattery M."/>
            <person name="Wrighton K.C."/>
            <person name="Wilkins M.J."/>
        </authorList>
    </citation>
    <scope>NUCLEOTIDE SEQUENCE [LARGE SCALE GENOMIC DNA]</scope>
    <source>
        <strain evidence="2">Licking1014_2</strain>
    </source>
</reference>
<feature type="region of interest" description="Disordered" evidence="1">
    <location>
        <begin position="55"/>
        <end position="80"/>
    </location>
</feature>
<feature type="compositionally biased region" description="Basic and acidic residues" evidence="1">
    <location>
        <begin position="71"/>
        <end position="80"/>
    </location>
</feature>
<protein>
    <submittedName>
        <fullName evidence="2">Uncharacterized protein</fullName>
    </submittedName>
</protein>
<feature type="compositionally biased region" description="Low complexity" evidence="1">
    <location>
        <begin position="57"/>
        <end position="66"/>
    </location>
</feature>
<organism evidence="2 3">
    <name type="scientific">Candidatus Berkelbacteria bacterium Licking1014_2</name>
    <dbReference type="NCBI Taxonomy" id="2017146"/>
    <lineage>
        <taxon>Bacteria</taxon>
        <taxon>Candidatus Berkelbacteria</taxon>
    </lineage>
</organism>
<sequence>MSRVENNTAGNPSQYATECLAFDMKRRDFKLEFVASDRREAPHLQLRQLLVREKGQLENQQENQQEPVGEIGKDKCSGNP</sequence>
<proteinExistence type="predicted"/>
<dbReference type="EMBL" id="VMGL01000027">
    <property type="protein sequence ID" value="TSC96788.1"/>
    <property type="molecule type" value="Genomic_DNA"/>
</dbReference>
<comment type="caution">
    <text evidence="2">The sequence shown here is derived from an EMBL/GenBank/DDBJ whole genome shotgun (WGS) entry which is preliminary data.</text>
</comment>
<dbReference type="AlphaFoldDB" id="A0A554LV94"/>
<dbReference type="Proteomes" id="UP000318711">
    <property type="component" value="Unassembled WGS sequence"/>
</dbReference>
<gene>
    <name evidence="2" type="ORF">CEN88_266</name>
</gene>
<accession>A0A554LV94</accession>
<evidence type="ECO:0000313" key="3">
    <source>
        <dbReference type="Proteomes" id="UP000318711"/>
    </source>
</evidence>